<accession>A0A7W7WVI7</accession>
<name>A0A7W7WVI7_9PSEU</name>
<evidence type="ECO:0000313" key="2">
    <source>
        <dbReference type="Proteomes" id="UP000542674"/>
    </source>
</evidence>
<organism evidence="1 2">
    <name type="scientific">Saccharothrix violaceirubra</name>
    <dbReference type="NCBI Taxonomy" id="413306"/>
    <lineage>
        <taxon>Bacteria</taxon>
        <taxon>Bacillati</taxon>
        <taxon>Actinomycetota</taxon>
        <taxon>Actinomycetes</taxon>
        <taxon>Pseudonocardiales</taxon>
        <taxon>Pseudonocardiaceae</taxon>
        <taxon>Saccharothrix</taxon>
    </lineage>
</organism>
<comment type="caution">
    <text evidence="1">The sequence shown here is derived from an EMBL/GenBank/DDBJ whole genome shotgun (WGS) entry which is preliminary data.</text>
</comment>
<protein>
    <submittedName>
        <fullName evidence="1">Uncharacterized protein</fullName>
    </submittedName>
</protein>
<dbReference type="AlphaFoldDB" id="A0A7W7WVI7"/>
<sequence>MGWWRGTGPEAGVVVGDDPADVVDEALTQLAGRRVGGLA</sequence>
<proteinExistence type="predicted"/>
<gene>
    <name evidence="1" type="ORF">F4559_002719</name>
</gene>
<keyword evidence="2" id="KW-1185">Reference proteome</keyword>
<reference evidence="1 2" key="1">
    <citation type="submission" date="2020-08" db="EMBL/GenBank/DDBJ databases">
        <title>Sequencing the genomes of 1000 actinobacteria strains.</title>
        <authorList>
            <person name="Klenk H.-P."/>
        </authorList>
    </citation>
    <scope>NUCLEOTIDE SEQUENCE [LARGE SCALE GENOMIC DNA]</scope>
    <source>
        <strain evidence="1 2">DSM 45084</strain>
    </source>
</reference>
<dbReference type="EMBL" id="JACHJS010000001">
    <property type="protein sequence ID" value="MBB4965360.1"/>
    <property type="molecule type" value="Genomic_DNA"/>
</dbReference>
<dbReference type="Proteomes" id="UP000542674">
    <property type="component" value="Unassembled WGS sequence"/>
</dbReference>
<evidence type="ECO:0000313" key="1">
    <source>
        <dbReference type="EMBL" id="MBB4965360.1"/>
    </source>
</evidence>